<dbReference type="EMBL" id="JBEPMB010000001">
    <property type="protein sequence ID" value="MET3613120.1"/>
    <property type="molecule type" value="Genomic_DNA"/>
</dbReference>
<protein>
    <submittedName>
        <fullName evidence="3">Membrane protein</fullName>
    </submittedName>
</protein>
<feature type="transmembrane region" description="Helical" evidence="1">
    <location>
        <begin position="107"/>
        <end position="128"/>
    </location>
</feature>
<feature type="domain" description="Chlorhexidine efflux transporter" evidence="2">
    <location>
        <begin position="71"/>
        <end position="133"/>
    </location>
</feature>
<evidence type="ECO:0000313" key="3">
    <source>
        <dbReference type="EMBL" id="MET3613120.1"/>
    </source>
</evidence>
<name>A0ABV2IXB0_9HYPH</name>
<accession>A0ABV2IXB0</accession>
<dbReference type="InterPro" id="IPR058208">
    <property type="entry name" value="PACE"/>
</dbReference>
<keyword evidence="1" id="KW-0472">Membrane</keyword>
<gene>
    <name evidence="3" type="ORF">ABID16_001425</name>
</gene>
<keyword evidence="1" id="KW-1133">Transmembrane helix</keyword>
<sequence length="139" mass="15774">MTPKIRRVVYVASYEFFAVLSVGFALSVLLGKPFLDTGSFAIMTSLIAVGWNYAYTTGFEWWEAHQTVKGRSKRRRAAHAIGFEVGLLALFIPFMSWWLAIPLTQALVYQISFAIYFLCYTYVFNLAFDSIFGLPQSAQ</sequence>
<proteinExistence type="predicted"/>
<dbReference type="Pfam" id="PF05232">
    <property type="entry name" value="BTP"/>
    <property type="match status" value="2"/>
</dbReference>
<dbReference type="RefSeq" id="WP_354555612.1">
    <property type="nucleotide sequence ID" value="NZ_JBEPMB010000001.1"/>
</dbReference>
<reference evidence="3 4" key="1">
    <citation type="submission" date="2024-06" db="EMBL/GenBank/DDBJ databases">
        <title>Genomic Encyclopedia of Type Strains, Phase IV (KMG-IV): sequencing the most valuable type-strain genomes for metagenomic binning, comparative biology and taxonomic classification.</title>
        <authorList>
            <person name="Goeker M."/>
        </authorList>
    </citation>
    <scope>NUCLEOTIDE SEQUENCE [LARGE SCALE GENOMIC DNA]</scope>
    <source>
        <strain evidence="3 4">DSM 29780</strain>
    </source>
</reference>
<evidence type="ECO:0000259" key="2">
    <source>
        <dbReference type="Pfam" id="PF05232"/>
    </source>
</evidence>
<organism evidence="3 4">
    <name type="scientific">Rhizobium aquaticum</name>
    <dbReference type="NCBI Taxonomy" id="1549636"/>
    <lineage>
        <taxon>Bacteria</taxon>
        <taxon>Pseudomonadati</taxon>
        <taxon>Pseudomonadota</taxon>
        <taxon>Alphaproteobacteria</taxon>
        <taxon>Hyphomicrobiales</taxon>
        <taxon>Rhizobiaceae</taxon>
        <taxon>Rhizobium/Agrobacterium group</taxon>
        <taxon>Rhizobium</taxon>
    </lineage>
</organism>
<feature type="transmembrane region" description="Helical" evidence="1">
    <location>
        <begin position="37"/>
        <end position="56"/>
    </location>
</feature>
<evidence type="ECO:0000256" key="1">
    <source>
        <dbReference type="SAM" id="Phobius"/>
    </source>
</evidence>
<keyword evidence="1" id="KW-0812">Transmembrane</keyword>
<feature type="domain" description="Chlorhexidine efflux transporter" evidence="2">
    <location>
        <begin position="5"/>
        <end position="64"/>
    </location>
</feature>
<dbReference type="InterPro" id="IPR007896">
    <property type="entry name" value="BTP_bacteria"/>
</dbReference>
<evidence type="ECO:0000313" key="4">
    <source>
        <dbReference type="Proteomes" id="UP001549047"/>
    </source>
</evidence>
<feature type="transmembrane region" description="Helical" evidence="1">
    <location>
        <begin position="77"/>
        <end position="101"/>
    </location>
</feature>
<dbReference type="NCBIfam" id="NF033664">
    <property type="entry name" value="PACE_transport"/>
    <property type="match status" value="1"/>
</dbReference>
<comment type="caution">
    <text evidence="3">The sequence shown here is derived from an EMBL/GenBank/DDBJ whole genome shotgun (WGS) entry which is preliminary data.</text>
</comment>
<dbReference type="Proteomes" id="UP001549047">
    <property type="component" value="Unassembled WGS sequence"/>
</dbReference>
<feature type="transmembrane region" description="Helical" evidence="1">
    <location>
        <begin position="12"/>
        <end position="31"/>
    </location>
</feature>
<keyword evidence="4" id="KW-1185">Reference proteome</keyword>